<gene>
    <name evidence="3" type="ORF">I316_00228</name>
</gene>
<feature type="transmembrane region" description="Helical" evidence="2">
    <location>
        <begin position="364"/>
        <end position="380"/>
    </location>
</feature>
<evidence type="ECO:0000313" key="3">
    <source>
        <dbReference type="EMBL" id="OCF38004.1"/>
    </source>
</evidence>
<feature type="transmembrane region" description="Helical" evidence="2">
    <location>
        <begin position="525"/>
        <end position="545"/>
    </location>
</feature>
<feature type="transmembrane region" description="Helical" evidence="2">
    <location>
        <begin position="23"/>
        <end position="43"/>
    </location>
</feature>
<dbReference type="InterPro" id="IPR040410">
    <property type="entry name" value="UPF0658_Golgi"/>
</dbReference>
<feature type="transmembrane region" description="Helical" evidence="2">
    <location>
        <begin position="557"/>
        <end position="580"/>
    </location>
</feature>
<keyword evidence="2" id="KW-1133">Transmembrane helix</keyword>
<feature type="region of interest" description="Disordered" evidence="1">
    <location>
        <begin position="127"/>
        <end position="150"/>
    </location>
</feature>
<evidence type="ECO:0000313" key="4">
    <source>
        <dbReference type="Proteomes" id="UP000092666"/>
    </source>
</evidence>
<dbReference type="OrthoDB" id="2448307at2759"/>
<dbReference type="EMBL" id="KI669492">
    <property type="protein sequence ID" value="OCF38004.1"/>
    <property type="molecule type" value="Genomic_DNA"/>
</dbReference>
<keyword evidence="2" id="KW-0812">Transmembrane</keyword>
<accession>A0A1B9H402</accession>
<sequence length="642" mass="70303">MQVAGRLTSAWLLIRERLSHRNLLIFLILHAVTSTILFILSVLTVETNADASHFLRHLIDTANLSGVVFINPHNGKRGNWRSAAALVIQSENGKWNIDEGMVCDDGGKKCKYLGEAKNLDQQNAMYNGSTRTGVEDSSSSSVSSKPATSTMTTTMVSGSVVVTTRILVVPTLTVIQGEAITTEVMLNEQGSLMTATPSITIGKKVSAALPISSTSAAITGTPISANPPGGSAGARMNEDGEEEEDDDDDSEDGSDGSDDSEEDDEKEKAILNKVDRSDFIRSWRRGIEMSAVGREGRDQEMGVNVTGLSKTGPVFISQECAVHFGWSINSLDNLVREEIVLGAFFMRTLGLAVVALLNQSIPHLMALLVSLVISTMWTANDIRVTFKFWSNFTSMLDRNCGGANILPEYLDKRVGFQSTVLGVNVLTLIASAVLCWKLRDRFGWQTFQRIGASSQMNRLYKLVLALSILLQIDAFVLVTFFALFLDQISRGPASYFMRNCTFFQIVYSVLIGQQGWTSIRKEQRRWFNIFLGLTTVLIAGWAISFANRVFRVVFTTWAFFTALGCLAIALTVLSIVLAIIRRVTCGKGLSEFLYLEEIHERPTEGFDEKPAMAVQVTTNALPTFSAAFGPGPAPPPVSQQQL</sequence>
<dbReference type="PANTHER" id="PTHR34391">
    <property type="entry name" value="UPF0658 GOLGI APPARATUS MEMBRANE PROTEIN C1952.10C-RELATED"/>
    <property type="match status" value="1"/>
</dbReference>
<feature type="compositionally biased region" description="Polar residues" evidence="1">
    <location>
        <begin position="127"/>
        <end position="136"/>
    </location>
</feature>
<keyword evidence="4" id="KW-1185">Reference proteome</keyword>
<dbReference type="AlphaFoldDB" id="A0A1B9H402"/>
<protein>
    <submittedName>
        <fullName evidence="3">Uncharacterized protein</fullName>
    </submittedName>
</protein>
<proteinExistence type="predicted"/>
<feature type="region of interest" description="Disordered" evidence="1">
    <location>
        <begin position="218"/>
        <end position="271"/>
    </location>
</feature>
<dbReference type="Proteomes" id="UP000092666">
    <property type="component" value="Unassembled WGS sequence"/>
</dbReference>
<evidence type="ECO:0000256" key="2">
    <source>
        <dbReference type="SAM" id="Phobius"/>
    </source>
</evidence>
<feature type="transmembrane region" description="Helical" evidence="2">
    <location>
        <begin position="495"/>
        <end position="513"/>
    </location>
</feature>
<keyword evidence="2" id="KW-0472">Membrane</keyword>
<reference evidence="3 4" key="1">
    <citation type="submission" date="2013-07" db="EMBL/GenBank/DDBJ databases">
        <title>The Genome Sequence of Cryptococcus heveanensis BCC8398.</title>
        <authorList>
            <consortium name="The Broad Institute Genome Sequencing Platform"/>
            <person name="Cuomo C."/>
            <person name="Litvintseva A."/>
            <person name="Chen Y."/>
            <person name="Heitman J."/>
            <person name="Sun S."/>
            <person name="Springer D."/>
            <person name="Dromer F."/>
            <person name="Young S.K."/>
            <person name="Zeng Q."/>
            <person name="Gargeya S."/>
            <person name="Fitzgerald M."/>
            <person name="Abouelleil A."/>
            <person name="Alvarado L."/>
            <person name="Berlin A.M."/>
            <person name="Chapman S.B."/>
            <person name="Dewar J."/>
            <person name="Goldberg J."/>
            <person name="Griggs A."/>
            <person name="Gujja S."/>
            <person name="Hansen M."/>
            <person name="Howarth C."/>
            <person name="Imamovic A."/>
            <person name="Larimer J."/>
            <person name="McCowan C."/>
            <person name="Murphy C."/>
            <person name="Pearson M."/>
            <person name="Priest M."/>
            <person name="Roberts A."/>
            <person name="Saif S."/>
            <person name="Shea T."/>
            <person name="Sykes S."/>
            <person name="Wortman J."/>
            <person name="Nusbaum C."/>
            <person name="Birren B."/>
        </authorList>
    </citation>
    <scope>NUCLEOTIDE SEQUENCE [LARGE SCALE GENOMIC DNA]</scope>
    <source>
        <strain evidence="3 4">BCC8398</strain>
    </source>
</reference>
<feature type="compositionally biased region" description="Low complexity" evidence="1">
    <location>
        <begin position="137"/>
        <end position="150"/>
    </location>
</feature>
<feature type="transmembrane region" description="Helical" evidence="2">
    <location>
        <begin position="339"/>
        <end position="357"/>
    </location>
</feature>
<dbReference type="STRING" id="1296120.A0A1B9H402"/>
<name>A0A1B9H402_9TREE</name>
<organism evidence="3 4">
    <name type="scientific">Kwoniella heveanensis BCC8398</name>
    <dbReference type="NCBI Taxonomy" id="1296120"/>
    <lineage>
        <taxon>Eukaryota</taxon>
        <taxon>Fungi</taxon>
        <taxon>Dikarya</taxon>
        <taxon>Basidiomycota</taxon>
        <taxon>Agaricomycotina</taxon>
        <taxon>Tremellomycetes</taxon>
        <taxon>Tremellales</taxon>
        <taxon>Cryptococcaceae</taxon>
        <taxon>Kwoniella</taxon>
    </lineage>
</organism>
<feature type="transmembrane region" description="Helical" evidence="2">
    <location>
        <begin position="416"/>
        <end position="438"/>
    </location>
</feature>
<reference evidence="4" key="2">
    <citation type="submission" date="2013-12" db="EMBL/GenBank/DDBJ databases">
        <title>Evolution of pathogenesis and genome organization in the Tremellales.</title>
        <authorList>
            <person name="Cuomo C."/>
            <person name="Litvintseva A."/>
            <person name="Heitman J."/>
            <person name="Chen Y."/>
            <person name="Sun S."/>
            <person name="Springer D."/>
            <person name="Dromer F."/>
            <person name="Young S."/>
            <person name="Zeng Q."/>
            <person name="Chapman S."/>
            <person name="Gujja S."/>
            <person name="Saif S."/>
            <person name="Birren B."/>
        </authorList>
    </citation>
    <scope>NUCLEOTIDE SEQUENCE [LARGE SCALE GENOMIC DNA]</scope>
    <source>
        <strain evidence="4">BCC8398</strain>
    </source>
</reference>
<dbReference type="PANTHER" id="PTHR34391:SF2">
    <property type="entry name" value="TRP C-TERMINAL DOMAIN-CONTAINING PROTEIN"/>
    <property type="match status" value="1"/>
</dbReference>
<feature type="transmembrane region" description="Helical" evidence="2">
    <location>
        <begin position="459"/>
        <end position="483"/>
    </location>
</feature>
<evidence type="ECO:0000256" key="1">
    <source>
        <dbReference type="SAM" id="MobiDB-lite"/>
    </source>
</evidence>
<dbReference type="GO" id="GO:0005794">
    <property type="term" value="C:Golgi apparatus"/>
    <property type="evidence" value="ECO:0007669"/>
    <property type="project" value="TreeGrafter"/>
</dbReference>
<feature type="compositionally biased region" description="Acidic residues" evidence="1">
    <location>
        <begin position="239"/>
        <end position="265"/>
    </location>
</feature>